<evidence type="ECO:0000313" key="3">
    <source>
        <dbReference type="Proteomes" id="UP000028058"/>
    </source>
</evidence>
<keyword evidence="1" id="KW-0472">Membrane</keyword>
<name>A0A420UZ03_9ACTN</name>
<protein>
    <submittedName>
        <fullName evidence="2">Uncharacterized protein</fullName>
    </submittedName>
</protein>
<proteinExistence type="predicted"/>
<organism evidence="2 3">
    <name type="scientific">Streptomyces xinghaiensis</name>
    <dbReference type="NCBI Taxonomy" id="1038928"/>
    <lineage>
        <taxon>Bacteria</taxon>
        <taxon>Bacillati</taxon>
        <taxon>Actinomycetota</taxon>
        <taxon>Actinomycetes</taxon>
        <taxon>Kitasatosporales</taxon>
        <taxon>Streptomycetaceae</taxon>
        <taxon>Streptomyces</taxon>
    </lineage>
</organism>
<evidence type="ECO:0000256" key="1">
    <source>
        <dbReference type="SAM" id="Phobius"/>
    </source>
</evidence>
<dbReference type="AlphaFoldDB" id="A0A420UZ03"/>
<accession>A0A420UZ03</accession>
<feature type="transmembrane region" description="Helical" evidence="1">
    <location>
        <begin position="26"/>
        <end position="44"/>
    </location>
</feature>
<gene>
    <name evidence="2" type="ORF">SFRA_022015</name>
</gene>
<evidence type="ECO:0000313" key="2">
    <source>
        <dbReference type="EMBL" id="RKM93186.1"/>
    </source>
</evidence>
<keyword evidence="1" id="KW-0812">Transmembrane</keyword>
<dbReference type="RefSeq" id="WP_043468297.1">
    <property type="nucleotide sequence ID" value="NZ_CP134822.1"/>
</dbReference>
<dbReference type="EMBL" id="JNAD02000011">
    <property type="protein sequence ID" value="RKM93186.1"/>
    <property type="molecule type" value="Genomic_DNA"/>
</dbReference>
<dbReference type="Proteomes" id="UP000028058">
    <property type="component" value="Unassembled WGS sequence"/>
</dbReference>
<keyword evidence="1" id="KW-1133">Transmembrane helix</keyword>
<comment type="caution">
    <text evidence="2">The sequence shown here is derived from an EMBL/GenBank/DDBJ whole genome shotgun (WGS) entry which is preliminary data.</text>
</comment>
<keyword evidence="3" id="KW-1185">Reference proteome</keyword>
<sequence length="65" mass="6928">MLVLVIAHAGVATVLPWWARRTGRPVWVIAALPLLAALVLLSALGPNLAPAPRRTRTPAEGDLTR</sequence>
<reference evidence="2 3" key="1">
    <citation type="journal article" date="2014" name="Genome Announc.">
        <title>Draft Genome Sequence of Streptomyces fradiae ATCC 19609, a Strain Highly Sensitive to Antibiotics.</title>
        <authorList>
            <person name="Bekker O.B."/>
            <person name="Klimina K.M."/>
            <person name="Vatlin A.A."/>
            <person name="Zakharevich N.V."/>
            <person name="Kasianov A.S."/>
            <person name="Danilenko V.N."/>
        </authorList>
    </citation>
    <scope>NUCLEOTIDE SEQUENCE [LARGE SCALE GENOMIC DNA]</scope>
    <source>
        <strain evidence="2 3">ATCC 19609</strain>
    </source>
</reference>